<feature type="chain" id="PRO_5038531111" evidence="3">
    <location>
        <begin position="37"/>
        <end position="251"/>
    </location>
</feature>
<proteinExistence type="inferred from homology"/>
<dbReference type="InterPro" id="IPR024134">
    <property type="entry name" value="SOD_Cu/Zn_/chaperone"/>
</dbReference>
<dbReference type="Gene3D" id="2.60.40.200">
    <property type="entry name" value="Superoxide dismutase, copper/zinc binding domain"/>
    <property type="match status" value="1"/>
</dbReference>
<dbReference type="AlphaFoldDB" id="A0A3G3K394"/>
<feature type="region of interest" description="Disordered" evidence="2">
    <location>
        <begin position="161"/>
        <end position="196"/>
    </location>
</feature>
<evidence type="ECO:0000259" key="4">
    <source>
        <dbReference type="Pfam" id="PF00080"/>
    </source>
</evidence>
<evidence type="ECO:0000256" key="1">
    <source>
        <dbReference type="ARBA" id="ARBA00010457"/>
    </source>
</evidence>
<dbReference type="InterPro" id="IPR036423">
    <property type="entry name" value="SOD-like_Cu/Zn_dom_sf"/>
</dbReference>
<dbReference type="EMBL" id="CP033433">
    <property type="protein sequence ID" value="AYQ74527.1"/>
    <property type="molecule type" value="Genomic_DNA"/>
</dbReference>
<keyword evidence="6" id="KW-1185">Reference proteome</keyword>
<evidence type="ECO:0000313" key="6">
    <source>
        <dbReference type="Proteomes" id="UP000269097"/>
    </source>
</evidence>
<gene>
    <name evidence="5" type="ORF">EAV92_19310</name>
</gene>
<sequence length="251" mass="26932">MDKKREEFIVKKSVNLKHAGVAFLCGSLFFSGLAAAQPSAISVSMEKLRFIVHGTDRAPADNKFDNAGQQVPASIVYKGTTYVPIRLAADLLDQPVHWDGTTQSIWLGEEEVPLVKADGTVIGHAMLSQGDKGVNVHVEVSQLTPGKHGFHLHEKNFDNNDFKTAGGHFNPESHKHGHDNPDGSHAGDLPNIEVGANGTGHAEFTLEGLTLDRSSANSVWGKSLIIHAAEDDYKTDPSGNSGDRIAGGNIR</sequence>
<organism evidence="5 6">
    <name type="scientific">Cohnella candidum</name>
    <dbReference type="NCBI Taxonomy" id="2674991"/>
    <lineage>
        <taxon>Bacteria</taxon>
        <taxon>Bacillati</taxon>
        <taxon>Bacillota</taxon>
        <taxon>Bacilli</taxon>
        <taxon>Bacillales</taxon>
        <taxon>Paenibacillaceae</taxon>
        <taxon>Cohnella</taxon>
    </lineage>
</organism>
<evidence type="ECO:0000256" key="3">
    <source>
        <dbReference type="SAM" id="SignalP"/>
    </source>
</evidence>
<feature type="domain" description="Superoxide dismutase copper/zinc binding" evidence="4">
    <location>
        <begin position="122"/>
        <end position="250"/>
    </location>
</feature>
<feature type="signal peptide" evidence="3">
    <location>
        <begin position="1"/>
        <end position="36"/>
    </location>
</feature>
<evidence type="ECO:0000256" key="2">
    <source>
        <dbReference type="SAM" id="MobiDB-lite"/>
    </source>
</evidence>
<dbReference type="GO" id="GO:0005507">
    <property type="term" value="F:copper ion binding"/>
    <property type="evidence" value="ECO:0007669"/>
    <property type="project" value="InterPro"/>
</dbReference>
<dbReference type="GO" id="GO:0006801">
    <property type="term" value="P:superoxide metabolic process"/>
    <property type="evidence" value="ECO:0007669"/>
    <property type="project" value="InterPro"/>
</dbReference>
<dbReference type="KEGG" id="coh:EAV92_19310"/>
<dbReference type="PRINTS" id="PR00068">
    <property type="entry name" value="CUZNDISMTASE"/>
</dbReference>
<keyword evidence="3" id="KW-0732">Signal</keyword>
<feature type="region of interest" description="Disordered" evidence="2">
    <location>
        <begin position="232"/>
        <end position="251"/>
    </location>
</feature>
<dbReference type="Pfam" id="PF00080">
    <property type="entry name" value="Sod_Cu"/>
    <property type="match status" value="1"/>
</dbReference>
<evidence type="ECO:0000313" key="5">
    <source>
        <dbReference type="EMBL" id="AYQ74527.1"/>
    </source>
</evidence>
<dbReference type="SUPFAM" id="SSF49329">
    <property type="entry name" value="Cu,Zn superoxide dismutase-like"/>
    <property type="match status" value="1"/>
</dbReference>
<name>A0A3G3K394_9BACL</name>
<protein>
    <submittedName>
        <fullName evidence="5">Superoxide dismutase</fullName>
    </submittedName>
</protein>
<dbReference type="InterPro" id="IPR001424">
    <property type="entry name" value="SOD_Cu_Zn_dom"/>
</dbReference>
<dbReference type="CDD" id="cd00305">
    <property type="entry name" value="Cu-Zn_Superoxide_Dismutase"/>
    <property type="match status" value="1"/>
</dbReference>
<dbReference type="Proteomes" id="UP000269097">
    <property type="component" value="Chromosome"/>
</dbReference>
<accession>A0A3G3K394</accession>
<dbReference type="PANTHER" id="PTHR10003">
    <property type="entry name" value="SUPEROXIDE DISMUTASE CU-ZN -RELATED"/>
    <property type="match status" value="1"/>
</dbReference>
<reference evidence="5 6" key="1">
    <citation type="submission" date="2018-10" db="EMBL/GenBank/DDBJ databases">
        <title>Genome Sequence of Cohnella sp.</title>
        <authorList>
            <person name="Srinivasan S."/>
            <person name="Kim M.K."/>
        </authorList>
    </citation>
    <scope>NUCLEOTIDE SEQUENCE [LARGE SCALE GENOMIC DNA]</scope>
    <source>
        <strain evidence="5 6">18JY8-7</strain>
    </source>
</reference>
<feature type="compositionally biased region" description="Basic and acidic residues" evidence="2">
    <location>
        <begin position="171"/>
        <end position="182"/>
    </location>
</feature>
<comment type="similarity">
    <text evidence="1">Belongs to the Cu-Zn superoxide dismutase family.</text>
</comment>